<dbReference type="PANTHER" id="PTHR47469">
    <property type="entry name" value="MONOOXYGENASE-LIKE"/>
    <property type="match status" value="1"/>
</dbReference>
<dbReference type="SUPFAM" id="SSF51905">
    <property type="entry name" value="FAD/NAD(P)-binding domain"/>
    <property type="match status" value="1"/>
</dbReference>
<name>A0A834LSP5_RHOSS</name>
<accession>A0A834LSP5</accession>
<comment type="caution">
    <text evidence="2">The sequence shown here is derived from an EMBL/GenBank/DDBJ whole genome shotgun (WGS) entry which is preliminary data.</text>
</comment>
<dbReference type="InterPro" id="IPR053212">
    <property type="entry name" value="DHP_3-monooxygenase"/>
</dbReference>
<dbReference type="GO" id="GO:0071949">
    <property type="term" value="F:FAD binding"/>
    <property type="evidence" value="ECO:0007669"/>
    <property type="project" value="InterPro"/>
</dbReference>
<dbReference type="AlphaFoldDB" id="A0A834LSP5"/>
<dbReference type="PANTHER" id="PTHR47469:SF2">
    <property type="entry name" value="OS06G0597600 PROTEIN"/>
    <property type="match status" value="1"/>
</dbReference>
<dbReference type="Pfam" id="PF01494">
    <property type="entry name" value="FAD_binding_3"/>
    <property type="match status" value="1"/>
</dbReference>
<dbReference type="Gene3D" id="3.50.50.60">
    <property type="entry name" value="FAD/NAD(P)-binding domain"/>
    <property type="match status" value="1"/>
</dbReference>
<dbReference type="EMBL" id="WJXA01000002">
    <property type="protein sequence ID" value="KAF7150775.1"/>
    <property type="molecule type" value="Genomic_DNA"/>
</dbReference>
<reference evidence="2" key="1">
    <citation type="submission" date="2019-11" db="EMBL/GenBank/DDBJ databases">
        <authorList>
            <person name="Liu Y."/>
            <person name="Hou J."/>
            <person name="Li T.-Q."/>
            <person name="Guan C.-H."/>
            <person name="Wu X."/>
            <person name="Wu H.-Z."/>
            <person name="Ling F."/>
            <person name="Zhang R."/>
            <person name="Shi X.-G."/>
            <person name="Ren J.-P."/>
            <person name="Chen E.-F."/>
            <person name="Sun J.-M."/>
        </authorList>
    </citation>
    <scope>NUCLEOTIDE SEQUENCE</scope>
    <source>
        <strain evidence="2">Adult_tree_wgs_1</strain>
        <tissue evidence="2">Leaves</tissue>
    </source>
</reference>
<feature type="domain" description="FAD-binding" evidence="1">
    <location>
        <begin position="37"/>
        <end position="204"/>
    </location>
</feature>
<gene>
    <name evidence="2" type="ORF">RHSIM_Rhsim02G0193100</name>
</gene>
<dbReference type="PRINTS" id="PR00420">
    <property type="entry name" value="RNGMNOXGNASE"/>
</dbReference>
<keyword evidence="3" id="KW-1185">Reference proteome</keyword>
<dbReference type="Proteomes" id="UP000626092">
    <property type="component" value="Unassembled WGS sequence"/>
</dbReference>
<organism evidence="2 3">
    <name type="scientific">Rhododendron simsii</name>
    <name type="common">Sims's rhododendron</name>
    <dbReference type="NCBI Taxonomy" id="118357"/>
    <lineage>
        <taxon>Eukaryota</taxon>
        <taxon>Viridiplantae</taxon>
        <taxon>Streptophyta</taxon>
        <taxon>Embryophyta</taxon>
        <taxon>Tracheophyta</taxon>
        <taxon>Spermatophyta</taxon>
        <taxon>Magnoliopsida</taxon>
        <taxon>eudicotyledons</taxon>
        <taxon>Gunneridae</taxon>
        <taxon>Pentapetalae</taxon>
        <taxon>asterids</taxon>
        <taxon>Ericales</taxon>
        <taxon>Ericaceae</taxon>
        <taxon>Ericoideae</taxon>
        <taxon>Rhodoreae</taxon>
        <taxon>Rhododendron</taxon>
    </lineage>
</organism>
<proteinExistence type="predicted"/>
<sequence>MAACSPEISIMHGNMMMGERNLKRGTVVARGKKKGKAVVVGGSIAGLSCAHALIAAGWEVVVIEKSSGPPTGSPTGAGLGLEPLAQELIASWLGRTHLLHNSTLPLTIDQNEATDGDNNINWTLTRDENFSFRAAHWVDLHSLLYSALPPHIFLWGHLYLSFRVSNDKSNVKLKTKILQTGEIIEIVGDLLIAADGCLSSIRRNFLPESKLRYSGYCAWRGVLDFSDNKYLEAITGLRKVYPDLGKCLYFSLGYGTHSVLYELLNQKINWIWYINQPEPELKGNSLTMKVSSDMIQKMHEAAEKVWVPELARIMKETAEPFINVIYDCDPLERIFWDNVVLVGDAAHPTTPHGLRSTNMTILDATVLGKCLEKWGVEALHSALGEFQSIRLPVTSKQVLHSRKMGRIKQGLVLSDRKPFDPKVATPEECYDLQQKNMPFFGEVPSILQQTHAPFDC</sequence>
<evidence type="ECO:0000313" key="2">
    <source>
        <dbReference type="EMBL" id="KAF7150775.1"/>
    </source>
</evidence>
<evidence type="ECO:0000313" key="3">
    <source>
        <dbReference type="Proteomes" id="UP000626092"/>
    </source>
</evidence>
<dbReference type="SUPFAM" id="SSF54373">
    <property type="entry name" value="FAD-linked reductases, C-terminal domain"/>
    <property type="match status" value="1"/>
</dbReference>
<evidence type="ECO:0000259" key="1">
    <source>
        <dbReference type="Pfam" id="PF01494"/>
    </source>
</evidence>
<dbReference type="OrthoDB" id="16820at2759"/>
<protein>
    <recommendedName>
        <fullName evidence="1">FAD-binding domain-containing protein</fullName>
    </recommendedName>
</protein>
<dbReference type="InterPro" id="IPR002938">
    <property type="entry name" value="FAD-bd"/>
</dbReference>
<dbReference type="InterPro" id="IPR036188">
    <property type="entry name" value="FAD/NAD-bd_sf"/>
</dbReference>